<dbReference type="OrthoDB" id="10385770at2759"/>
<protein>
    <submittedName>
        <fullName evidence="1">Uncharacterized protein</fullName>
    </submittedName>
</protein>
<dbReference type="AlphaFoldDB" id="A0A8X6GGJ5"/>
<comment type="caution">
    <text evidence="1">The sequence shown here is derived from an EMBL/GenBank/DDBJ whole genome shotgun (WGS) entry which is preliminary data.</text>
</comment>
<dbReference type="EMBL" id="BMAO01025450">
    <property type="protein sequence ID" value="GFR02699.1"/>
    <property type="molecule type" value="Genomic_DNA"/>
</dbReference>
<dbReference type="Proteomes" id="UP000887116">
    <property type="component" value="Unassembled WGS sequence"/>
</dbReference>
<sequence>MNCNKKQAKEIRKRTREFLKYSKLTRYVLLQSFALYNSSPKLDFIEDLLQHELSKITDVVNILERIFQKNFDKMLDVDTPKHCELDYPKFLLSRCALLCPKPTYSSFLLVSAFLSRFIFREAPSKECCGILYIGEFCLLVLYRRLFRKIFHSVGGYQNLEKFCNEFHKNFTEDSTLSDLRKTRVSENWINVVQDCVNATDVHFSLKDIEIKVFEECYSSINYMEYKSENLQKIESVLFPFRCDGCKKKSFCKYCGCKCHNYLVHARQFICKFQVKIIHCKY</sequence>
<name>A0A8X6GGJ5_TRICU</name>
<accession>A0A8X6GGJ5</accession>
<gene>
    <name evidence="1" type="ORF">TNCT_114901</name>
</gene>
<keyword evidence="2" id="KW-1185">Reference proteome</keyword>
<reference evidence="1" key="1">
    <citation type="submission" date="2020-07" db="EMBL/GenBank/DDBJ databases">
        <title>Multicomponent nature underlies the extraordinary mechanical properties of spider dragline silk.</title>
        <authorList>
            <person name="Kono N."/>
            <person name="Nakamura H."/>
            <person name="Mori M."/>
            <person name="Yoshida Y."/>
            <person name="Ohtoshi R."/>
            <person name="Malay A.D."/>
            <person name="Moran D.A.P."/>
            <person name="Tomita M."/>
            <person name="Numata K."/>
            <person name="Arakawa K."/>
        </authorList>
    </citation>
    <scope>NUCLEOTIDE SEQUENCE</scope>
</reference>
<proteinExistence type="predicted"/>
<evidence type="ECO:0000313" key="2">
    <source>
        <dbReference type="Proteomes" id="UP000887116"/>
    </source>
</evidence>
<evidence type="ECO:0000313" key="1">
    <source>
        <dbReference type="EMBL" id="GFR02699.1"/>
    </source>
</evidence>
<organism evidence="1 2">
    <name type="scientific">Trichonephila clavata</name>
    <name type="common">Joro spider</name>
    <name type="synonym">Nephila clavata</name>
    <dbReference type="NCBI Taxonomy" id="2740835"/>
    <lineage>
        <taxon>Eukaryota</taxon>
        <taxon>Metazoa</taxon>
        <taxon>Ecdysozoa</taxon>
        <taxon>Arthropoda</taxon>
        <taxon>Chelicerata</taxon>
        <taxon>Arachnida</taxon>
        <taxon>Araneae</taxon>
        <taxon>Araneomorphae</taxon>
        <taxon>Entelegynae</taxon>
        <taxon>Araneoidea</taxon>
        <taxon>Nephilidae</taxon>
        <taxon>Trichonephila</taxon>
    </lineage>
</organism>